<dbReference type="InterPro" id="IPR002591">
    <property type="entry name" value="Phosphodiest/P_Trfase"/>
</dbReference>
<sequence length="157" mass="16843">MRVTFAFSALLGVACAAVASPPGRVIVLGFDGADAALTEKLLAEGKLPHLAALASKGGYARLTPTVPAQTPVSWATFTTGRDPGGTQIFDFLRRDPQTYMPTFAVAEERKAKFLLGTANRPAVTAAFVLAGLLLAYWLARRLRRRRPWLHALPVAVV</sequence>
<accession>A0A062XWZ2</accession>
<feature type="chain" id="PRO_5001616788" description="Phosphodiesterase" evidence="2">
    <location>
        <begin position="20"/>
        <end position="157"/>
    </location>
</feature>
<evidence type="ECO:0000256" key="1">
    <source>
        <dbReference type="SAM" id="Phobius"/>
    </source>
</evidence>
<dbReference type="Pfam" id="PF01663">
    <property type="entry name" value="Phosphodiest"/>
    <property type="match status" value="1"/>
</dbReference>
<evidence type="ECO:0000313" key="3">
    <source>
        <dbReference type="EMBL" id="KDA53904.1"/>
    </source>
</evidence>
<dbReference type="SUPFAM" id="SSF53649">
    <property type="entry name" value="Alkaline phosphatase-like"/>
    <property type="match status" value="1"/>
</dbReference>
<dbReference type="RefSeq" id="WP_038048895.1">
    <property type="nucleotide sequence ID" value="NZ_JMFG01000016.1"/>
</dbReference>
<organism evidence="3 4">
    <name type="scientific">Thermoanaerobaculum aquaticum</name>
    <dbReference type="NCBI Taxonomy" id="1312852"/>
    <lineage>
        <taxon>Bacteria</taxon>
        <taxon>Pseudomonadati</taxon>
        <taxon>Acidobacteriota</taxon>
        <taxon>Thermoanaerobaculia</taxon>
        <taxon>Thermoanaerobaculales</taxon>
        <taxon>Thermoanaerobaculaceae</taxon>
        <taxon>Thermoanaerobaculum</taxon>
    </lineage>
</organism>
<evidence type="ECO:0000256" key="2">
    <source>
        <dbReference type="SAM" id="SignalP"/>
    </source>
</evidence>
<feature type="non-terminal residue" evidence="3">
    <location>
        <position position="157"/>
    </location>
</feature>
<evidence type="ECO:0000313" key="4">
    <source>
        <dbReference type="Proteomes" id="UP000027284"/>
    </source>
</evidence>
<keyword evidence="2" id="KW-0732">Signal</keyword>
<keyword evidence="1" id="KW-0472">Membrane</keyword>
<keyword evidence="4" id="KW-1185">Reference proteome</keyword>
<dbReference type="InterPro" id="IPR017850">
    <property type="entry name" value="Alkaline_phosphatase_core_sf"/>
</dbReference>
<reference evidence="3 4" key="1">
    <citation type="submission" date="2014-04" db="EMBL/GenBank/DDBJ databases">
        <title>The Genome Sequence of Thermoanaerobaculum aquaticum MP-01, The First Cultivated Group 23 Acidobacterium.</title>
        <authorList>
            <person name="Stamps B.W."/>
            <person name="Losey N.A."/>
            <person name="Lawson P.A."/>
            <person name="Stevenson B.S."/>
        </authorList>
    </citation>
    <scope>NUCLEOTIDE SEQUENCE [LARGE SCALE GENOMIC DNA]</scope>
    <source>
        <strain evidence="3 4">MP-01</strain>
    </source>
</reference>
<feature type="signal peptide" evidence="2">
    <location>
        <begin position="1"/>
        <end position="19"/>
    </location>
</feature>
<protein>
    <recommendedName>
        <fullName evidence="5">Phosphodiesterase</fullName>
    </recommendedName>
</protein>
<dbReference type="EMBL" id="JMFG01000016">
    <property type="protein sequence ID" value="KDA53904.1"/>
    <property type="molecule type" value="Genomic_DNA"/>
</dbReference>
<dbReference type="PROSITE" id="PS51257">
    <property type="entry name" value="PROKAR_LIPOPROTEIN"/>
    <property type="match status" value="1"/>
</dbReference>
<dbReference type="AlphaFoldDB" id="A0A062XWZ2"/>
<name>A0A062XWZ2_9BACT</name>
<keyword evidence="1" id="KW-0812">Transmembrane</keyword>
<evidence type="ECO:0008006" key="5">
    <source>
        <dbReference type="Google" id="ProtNLM"/>
    </source>
</evidence>
<keyword evidence="1" id="KW-1133">Transmembrane helix</keyword>
<dbReference type="Gene3D" id="3.40.720.10">
    <property type="entry name" value="Alkaline Phosphatase, subunit A"/>
    <property type="match status" value="1"/>
</dbReference>
<feature type="transmembrane region" description="Helical" evidence="1">
    <location>
        <begin position="122"/>
        <end position="139"/>
    </location>
</feature>
<dbReference type="STRING" id="1312852.EG19_02710"/>
<dbReference type="Proteomes" id="UP000027284">
    <property type="component" value="Unassembled WGS sequence"/>
</dbReference>
<comment type="caution">
    <text evidence="3">The sequence shown here is derived from an EMBL/GenBank/DDBJ whole genome shotgun (WGS) entry which is preliminary data.</text>
</comment>
<gene>
    <name evidence="3" type="ORF">EG19_02710</name>
</gene>
<proteinExistence type="predicted"/>